<accession>A0AAP2AF56</accession>
<dbReference type="SUPFAM" id="SSF49401">
    <property type="entry name" value="Bacterial adhesins"/>
    <property type="match status" value="1"/>
</dbReference>
<evidence type="ECO:0000256" key="3">
    <source>
        <dbReference type="ARBA" id="ARBA00022729"/>
    </source>
</evidence>
<dbReference type="Pfam" id="PF00419">
    <property type="entry name" value="Fimbrial"/>
    <property type="match status" value="1"/>
</dbReference>
<protein>
    <submittedName>
        <fullName evidence="7">Type 1 fimbrial protein</fullName>
    </submittedName>
</protein>
<comment type="subcellular location">
    <subcellularLocation>
        <location evidence="1">Fimbrium</location>
    </subcellularLocation>
</comment>
<dbReference type="AlphaFoldDB" id="A0AAP2AF56"/>
<evidence type="ECO:0000256" key="5">
    <source>
        <dbReference type="SAM" id="SignalP"/>
    </source>
</evidence>
<comment type="caution">
    <text evidence="7">The sequence shown here is derived from an EMBL/GenBank/DDBJ whole genome shotgun (WGS) entry which is preliminary data.</text>
</comment>
<evidence type="ECO:0000256" key="4">
    <source>
        <dbReference type="ARBA" id="ARBA00023263"/>
    </source>
</evidence>
<keyword evidence="4" id="KW-0281">Fimbrium</keyword>
<dbReference type="InterPro" id="IPR000259">
    <property type="entry name" value="Adhesion_dom_fimbrial"/>
</dbReference>
<evidence type="ECO:0000256" key="1">
    <source>
        <dbReference type="ARBA" id="ARBA00004561"/>
    </source>
</evidence>
<reference evidence="7" key="1">
    <citation type="submission" date="2020-12" db="EMBL/GenBank/DDBJ databases">
        <title>Draft genome sequence of Enterobacter spp., Lelliottia spp. and Serratia spp. isolated from drinking water reservoirs and lakes.</title>
        <authorList>
            <person name="Reitter C."/>
            <person name="Neuhaus K."/>
            <person name="Huegler M."/>
        </authorList>
    </citation>
    <scope>NUCLEOTIDE SEQUENCE</scope>
    <source>
        <strain evidence="7">TZW15</strain>
    </source>
</reference>
<dbReference type="InterPro" id="IPR050263">
    <property type="entry name" value="Bact_Fimbrial_Adh_Pro"/>
</dbReference>
<feature type="domain" description="Fimbrial-type adhesion" evidence="6">
    <location>
        <begin position="30"/>
        <end position="170"/>
    </location>
</feature>
<gene>
    <name evidence="7" type="ORF">I7V27_16460</name>
</gene>
<dbReference type="GO" id="GO:0043709">
    <property type="term" value="P:cell adhesion involved in single-species biofilm formation"/>
    <property type="evidence" value="ECO:0007669"/>
    <property type="project" value="TreeGrafter"/>
</dbReference>
<evidence type="ECO:0000313" key="7">
    <source>
        <dbReference type="EMBL" id="MBL5936034.1"/>
    </source>
</evidence>
<feature type="chain" id="PRO_5042948844" evidence="5">
    <location>
        <begin position="22"/>
        <end position="174"/>
    </location>
</feature>
<dbReference type="Gene3D" id="2.60.40.1090">
    <property type="entry name" value="Fimbrial-type adhesion domain"/>
    <property type="match status" value="1"/>
</dbReference>
<dbReference type="InterPro" id="IPR036937">
    <property type="entry name" value="Adhesion_dom_fimbrial_sf"/>
</dbReference>
<dbReference type="EMBL" id="JAENMS010000009">
    <property type="protein sequence ID" value="MBL5936034.1"/>
    <property type="molecule type" value="Genomic_DNA"/>
</dbReference>
<proteinExistence type="inferred from homology"/>
<dbReference type="Proteomes" id="UP000653275">
    <property type="component" value="Unassembled WGS sequence"/>
</dbReference>
<evidence type="ECO:0000313" key="8">
    <source>
        <dbReference type="Proteomes" id="UP000653275"/>
    </source>
</evidence>
<dbReference type="InterPro" id="IPR008966">
    <property type="entry name" value="Adhesion_dom_sf"/>
</dbReference>
<feature type="signal peptide" evidence="5">
    <location>
        <begin position="1"/>
        <end position="21"/>
    </location>
</feature>
<evidence type="ECO:0000259" key="6">
    <source>
        <dbReference type="Pfam" id="PF00419"/>
    </source>
</evidence>
<sequence length="174" mass="18027">MKKTLLGLTFASLFMAGAVQAEDHSATIDISGNVTADQMECTVFTDSSTVNLSGKIADLPTQGGNATTDAAVLNYSVGSSDSAQSCYGKVALQFHGIPDQADGTVLENSDTSATAAKGVGIGIYNSNLNPLFVNVNTLEPQANGQIYLQMVKLNGQTPVEGSVHGSLTIDIVRL</sequence>
<comment type="similarity">
    <text evidence="2">Belongs to the fimbrial protein family.</text>
</comment>
<keyword evidence="3 5" id="KW-0732">Signal</keyword>
<dbReference type="PANTHER" id="PTHR33420">
    <property type="entry name" value="FIMBRIAL SUBUNIT ELFA-RELATED"/>
    <property type="match status" value="1"/>
</dbReference>
<dbReference type="PANTHER" id="PTHR33420:SF3">
    <property type="entry name" value="FIMBRIAL SUBUNIT ELFA"/>
    <property type="match status" value="1"/>
</dbReference>
<name>A0AAP2AF56_LELAM</name>
<dbReference type="RefSeq" id="WP_131488968.1">
    <property type="nucleotide sequence ID" value="NZ_JAENMR010000009.1"/>
</dbReference>
<organism evidence="7 8">
    <name type="scientific">Lelliottia amnigena</name>
    <name type="common">Enterobacter amnigenus</name>
    <dbReference type="NCBI Taxonomy" id="61646"/>
    <lineage>
        <taxon>Bacteria</taxon>
        <taxon>Pseudomonadati</taxon>
        <taxon>Pseudomonadota</taxon>
        <taxon>Gammaproteobacteria</taxon>
        <taxon>Enterobacterales</taxon>
        <taxon>Enterobacteriaceae</taxon>
        <taxon>Lelliottia</taxon>
    </lineage>
</organism>
<dbReference type="GO" id="GO:0009289">
    <property type="term" value="C:pilus"/>
    <property type="evidence" value="ECO:0007669"/>
    <property type="project" value="UniProtKB-SubCell"/>
</dbReference>
<evidence type="ECO:0000256" key="2">
    <source>
        <dbReference type="ARBA" id="ARBA00006671"/>
    </source>
</evidence>